<feature type="region of interest" description="Disordered" evidence="1">
    <location>
        <begin position="21"/>
        <end position="62"/>
    </location>
</feature>
<dbReference type="AlphaFoldDB" id="A0A4U0VM54"/>
<reference evidence="2 3" key="1">
    <citation type="submission" date="2017-03" db="EMBL/GenBank/DDBJ databases">
        <title>Genomes of endolithic fungi from Antarctica.</title>
        <authorList>
            <person name="Coleine C."/>
            <person name="Masonjones S."/>
            <person name="Stajich J.E."/>
        </authorList>
    </citation>
    <scope>NUCLEOTIDE SEQUENCE [LARGE SCALE GENOMIC DNA]</scope>
    <source>
        <strain evidence="2 3">CCFEE 5187</strain>
    </source>
</reference>
<name>A0A4U0VM54_9PEZI</name>
<accession>A0A4U0VM54</accession>
<evidence type="ECO:0000256" key="1">
    <source>
        <dbReference type="SAM" id="MobiDB-lite"/>
    </source>
</evidence>
<sequence>LGHIVHYRTKRERSMREYTVGTATNFDGPPQSTGCSASRTDTTVPGTPPRVVSSVNIDTSTY</sequence>
<organism evidence="2 3">
    <name type="scientific">Cryomyces minteri</name>
    <dbReference type="NCBI Taxonomy" id="331657"/>
    <lineage>
        <taxon>Eukaryota</taxon>
        <taxon>Fungi</taxon>
        <taxon>Dikarya</taxon>
        <taxon>Ascomycota</taxon>
        <taxon>Pezizomycotina</taxon>
        <taxon>Dothideomycetes</taxon>
        <taxon>Dothideomycetes incertae sedis</taxon>
        <taxon>Cryomyces</taxon>
    </lineage>
</organism>
<proteinExistence type="predicted"/>
<feature type="compositionally biased region" description="Polar residues" evidence="1">
    <location>
        <begin position="21"/>
        <end position="45"/>
    </location>
</feature>
<evidence type="ECO:0000313" key="3">
    <source>
        <dbReference type="Proteomes" id="UP000308768"/>
    </source>
</evidence>
<evidence type="ECO:0000313" key="2">
    <source>
        <dbReference type="EMBL" id="TKA50072.1"/>
    </source>
</evidence>
<feature type="non-terminal residue" evidence="2">
    <location>
        <position position="1"/>
    </location>
</feature>
<dbReference type="EMBL" id="NAJN01002664">
    <property type="protein sequence ID" value="TKA50072.1"/>
    <property type="molecule type" value="Genomic_DNA"/>
</dbReference>
<feature type="compositionally biased region" description="Polar residues" evidence="1">
    <location>
        <begin position="53"/>
        <end position="62"/>
    </location>
</feature>
<comment type="caution">
    <text evidence="2">The sequence shown here is derived from an EMBL/GenBank/DDBJ whole genome shotgun (WGS) entry which is preliminary data.</text>
</comment>
<dbReference type="Proteomes" id="UP000308768">
    <property type="component" value="Unassembled WGS sequence"/>
</dbReference>
<keyword evidence="3" id="KW-1185">Reference proteome</keyword>
<gene>
    <name evidence="2" type="ORF">B0A49_12651</name>
</gene>
<protein>
    <submittedName>
        <fullName evidence="2">Uncharacterized protein</fullName>
    </submittedName>
</protein>